<name>A0A432LLY8_9BACT</name>
<sequence>MKKYIIILMATALFVSCQMDRDIEIGKLIGPPKAVINCFPTANGYTEVFVSESKSSTGNKPGDFKRPNVTALNYNLNGTQQGVRRLESKRVFYATNAQQKSGDRVRVDVQADGLPHAWGETIIPEAVPIKDLTSDVKGSGIYKKQHLALIFKDPAGESNRYAVQVVEKLIVGKRYKYDENDNLIKVECRDTLEFLSTVDTQYEPLLSGVNFANLMFNEEGSKFLNNFYFFTDEGIAGKEYAMNLCLQPTETDYYIKDSEDVYHKMTIDEEDIIRHSYTATLFSITPEFYRFMKSLNDTYNNELGEAGLSVLMPVYSNVNGGLGIVAGYNISQKEIIIKSHE</sequence>
<dbReference type="PROSITE" id="PS51257">
    <property type="entry name" value="PROKAR_LIPOPROTEIN"/>
    <property type="match status" value="1"/>
</dbReference>
<proteinExistence type="predicted"/>
<dbReference type="Proteomes" id="UP000278983">
    <property type="component" value="Unassembled WGS sequence"/>
</dbReference>
<gene>
    <name evidence="1" type="ORF">EHV08_08895</name>
</gene>
<comment type="caution">
    <text evidence="1">The sequence shown here is derived from an EMBL/GenBank/DDBJ whole genome shotgun (WGS) entry which is preliminary data.</text>
</comment>
<dbReference type="Pfam" id="PF14054">
    <property type="entry name" value="DUF4249"/>
    <property type="match status" value="1"/>
</dbReference>
<dbReference type="AlphaFoldDB" id="A0A432LLY8"/>
<dbReference type="OrthoDB" id="1060343at2"/>
<dbReference type="InterPro" id="IPR025345">
    <property type="entry name" value="DUF4249"/>
</dbReference>
<keyword evidence="2" id="KW-1185">Reference proteome</keyword>
<dbReference type="EMBL" id="RYYU01000001">
    <property type="protein sequence ID" value="RUL59857.1"/>
    <property type="molecule type" value="Genomic_DNA"/>
</dbReference>
<protein>
    <submittedName>
        <fullName evidence="1">DUF4249 domain-containing protein</fullName>
    </submittedName>
</protein>
<evidence type="ECO:0000313" key="1">
    <source>
        <dbReference type="EMBL" id="RUL59857.1"/>
    </source>
</evidence>
<evidence type="ECO:0000313" key="2">
    <source>
        <dbReference type="Proteomes" id="UP000278983"/>
    </source>
</evidence>
<organism evidence="1 2">
    <name type="scientific">Prevotella koreensis</name>
    <dbReference type="NCBI Taxonomy" id="2490854"/>
    <lineage>
        <taxon>Bacteria</taxon>
        <taxon>Pseudomonadati</taxon>
        <taxon>Bacteroidota</taxon>
        <taxon>Bacteroidia</taxon>
        <taxon>Bacteroidales</taxon>
        <taxon>Prevotellaceae</taxon>
        <taxon>Prevotella</taxon>
    </lineage>
</organism>
<reference evidence="1 2" key="1">
    <citation type="submission" date="2018-12" db="EMBL/GenBank/DDBJ databases">
        <title>Genome sequencing of Prevotella sp. KCOM 3155 (= JS262).</title>
        <authorList>
            <person name="Kook J.-K."/>
            <person name="Park S.-N."/>
            <person name="Lim Y.K."/>
        </authorList>
    </citation>
    <scope>NUCLEOTIDE SEQUENCE [LARGE SCALE GENOMIC DNA]</scope>
    <source>
        <strain evidence="1 2">KCOM 3155</strain>
    </source>
</reference>
<dbReference type="RefSeq" id="WP_126678959.1">
    <property type="nucleotide sequence ID" value="NZ_RYYU01000001.1"/>
</dbReference>
<accession>A0A432LLY8</accession>